<reference evidence="3" key="1">
    <citation type="submission" date="2016-10" db="EMBL/GenBank/DDBJ databases">
        <authorList>
            <person name="Varghese N."/>
            <person name="Submissions S."/>
        </authorList>
    </citation>
    <scope>NUCLEOTIDE SEQUENCE [LARGE SCALE GENOMIC DNA]</scope>
    <source>
        <strain evidence="3">CGMCC 1.6489</strain>
    </source>
</reference>
<organism evidence="2 3">
    <name type="scientific">Marinobacter segnicrescens</name>
    <dbReference type="NCBI Taxonomy" id="430453"/>
    <lineage>
        <taxon>Bacteria</taxon>
        <taxon>Pseudomonadati</taxon>
        <taxon>Pseudomonadota</taxon>
        <taxon>Gammaproteobacteria</taxon>
        <taxon>Pseudomonadales</taxon>
        <taxon>Marinobacteraceae</taxon>
        <taxon>Marinobacter</taxon>
    </lineage>
</organism>
<keyword evidence="1" id="KW-0472">Membrane</keyword>
<keyword evidence="1" id="KW-1133">Transmembrane helix</keyword>
<dbReference type="STRING" id="430453.SAMN04487962_11240"/>
<feature type="transmembrane region" description="Helical" evidence="1">
    <location>
        <begin position="72"/>
        <end position="95"/>
    </location>
</feature>
<proteinExistence type="predicted"/>
<feature type="transmembrane region" description="Helical" evidence="1">
    <location>
        <begin position="12"/>
        <end position="30"/>
    </location>
</feature>
<dbReference type="AlphaFoldDB" id="A0A1I0FBI8"/>
<feature type="transmembrane region" description="Helical" evidence="1">
    <location>
        <begin position="139"/>
        <end position="163"/>
    </location>
</feature>
<name>A0A1I0FBI8_9GAMM</name>
<evidence type="ECO:0000256" key="1">
    <source>
        <dbReference type="SAM" id="Phobius"/>
    </source>
</evidence>
<sequence>MNDIARKPIPTGIRWVGGFTAAVLVAQLGLNQPLQTSAAPQGMLSFQLATTGEGAAAIVESWGTSFWAETSLWSGFLFAALYTTLLILLTNHLLVDRPGVRERKTGQWVRGLFVVAGLAHVTEYSVLLANLDAPSDRLSLAATLLALTNYTALLVGIAGLVVIRAARRHPLHPPGARESAR</sequence>
<dbReference type="Proteomes" id="UP000198762">
    <property type="component" value="Unassembled WGS sequence"/>
</dbReference>
<protein>
    <submittedName>
        <fullName evidence="2">Uncharacterized protein</fullName>
    </submittedName>
</protein>
<dbReference type="OrthoDB" id="6197887at2"/>
<accession>A0A1I0FBI8</accession>
<dbReference type="EMBL" id="FOHZ01000012">
    <property type="protein sequence ID" value="SET55223.1"/>
    <property type="molecule type" value="Genomic_DNA"/>
</dbReference>
<keyword evidence="1" id="KW-0812">Transmembrane</keyword>
<dbReference type="RefSeq" id="WP_091852659.1">
    <property type="nucleotide sequence ID" value="NZ_FOHZ01000012.1"/>
</dbReference>
<keyword evidence="3" id="KW-1185">Reference proteome</keyword>
<evidence type="ECO:0000313" key="2">
    <source>
        <dbReference type="EMBL" id="SET55223.1"/>
    </source>
</evidence>
<gene>
    <name evidence="2" type="ORF">SAMN04487962_11240</name>
</gene>
<feature type="transmembrane region" description="Helical" evidence="1">
    <location>
        <begin position="107"/>
        <end position="127"/>
    </location>
</feature>
<evidence type="ECO:0000313" key="3">
    <source>
        <dbReference type="Proteomes" id="UP000198762"/>
    </source>
</evidence>